<dbReference type="Proteomes" id="UP000800038">
    <property type="component" value="Unassembled WGS sequence"/>
</dbReference>
<protein>
    <submittedName>
        <fullName evidence="2">Uncharacterized protein</fullName>
    </submittedName>
</protein>
<feature type="compositionally biased region" description="Low complexity" evidence="1">
    <location>
        <begin position="579"/>
        <end position="590"/>
    </location>
</feature>
<feature type="compositionally biased region" description="Basic and acidic residues" evidence="1">
    <location>
        <begin position="393"/>
        <end position="403"/>
    </location>
</feature>
<feature type="compositionally biased region" description="Low complexity" evidence="1">
    <location>
        <begin position="357"/>
        <end position="371"/>
    </location>
</feature>
<gene>
    <name evidence="2" type="ORF">EJ02DRAFT_46440</name>
</gene>
<feature type="compositionally biased region" description="Polar residues" evidence="1">
    <location>
        <begin position="475"/>
        <end position="487"/>
    </location>
</feature>
<feature type="region of interest" description="Disordered" evidence="1">
    <location>
        <begin position="352"/>
        <end position="431"/>
    </location>
</feature>
<feature type="region of interest" description="Disordered" evidence="1">
    <location>
        <begin position="183"/>
        <end position="228"/>
    </location>
</feature>
<feature type="compositionally biased region" description="Low complexity" evidence="1">
    <location>
        <begin position="837"/>
        <end position="849"/>
    </location>
</feature>
<feature type="compositionally biased region" description="Polar residues" evidence="1">
    <location>
        <begin position="755"/>
        <end position="766"/>
    </location>
</feature>
<feature type="compositionally biased region" description="Low complexity" evidence="1">
    <location>
        <begin position="406"/>
        <end position="428"/>
    </location>
</feature>
<dbReference type="EMBL" id="ML976009">
    <property type="protein sequence ID" value="KAF1945530.1"/>
    <property type="molecule type" value="Genomic_DNA"/>
</dbReference>
<feature type="region of interest" description="Disordered" evidence="1">
    <location>
        <begin position="465"/>
        <end position="487"/>
    </location>
</feature>
<evidence type="ECO:0000313" key="2">
    <source>
        <dbReference type="EMBL" id="KAF1945530.1"/>
    </source>
</evidence>
<reference evidence="2" key="1">
    <citation type="journal article" date="2020" name="Stud. Mycol.">
        <title>101 Dothideomycetes genomes: a test case for predicting lifestyles and emergence of pathogens.</title>
        <authorList>
            <person name="Haridas S."/>
            <person name="Albert R."/>
            <person name="Binder M."/>
            <person name="Bloem J."/>
            <person name="Labutti K."/>
            <person name="Salamov A."/>
            <person name="Andreopoulos B."/>
            <person name="Baker S."/>
            <person name="Barry K."/>
            <person name="Bills G."/>
            <person name="Bluhm B."/>
            <person name="Cannon C."/>
            <person name="Castanera R."/>
            <person name="Culley D."/>
            <person name="Daum C."/>
            <person name="Ezra D."/>
            <person name="Gonzalez J."/>
            <person name="Henrissat B."/>
            <person name="Kuo A."/>
            <person name="Liang C."/>
            <person name="Lipzen A."/>
            <person name="Lutzoni F."/>
            <person name="Magnuson J."/>
            <person name="Mondo S."/>
            <person name="Nolan M."/>
            <person name="Ohm R."/>
            <person name="Pangilinan J."/>
            <person name="Park H.-J."/>
            <person name="Ramirez L."/>
            <person name="Alfaro M."/>
            <person name="Sun H."/>
            <person name="Tritt A."/>
            <person name="Yoshinaga Y."/>
            <person name="Zwiers L.-H."/>
            <person name="Turgeon B."/>
            <person name="Goodwin S."/>
            <person name="Spatafora J."/>
            <person name="Crous P."/>
            <person name="Grigoriev I."/>
        </authorList>
    </citation>
    <scope>NUCLEOTIDE SEQUENCE</scope>
    <source>
        <strain evidence="2">CBS 161.51</strain>
    </source>
</reference>
<feature type="compositionally biased region" description="Basic and acidic residues" evidence="1">
    <location>
        <begin position="550"/>
        <end position="560"/>
    </location>
</feature>
<dbReference type="OrthoDB" id="10617551at2759"/>
<feature type="compositionally biased region" description="Low complexity" evidence="1">
    <location>
        <begin position="767"/>
        <end position="778"/>
    </location>
</feature>
<accession>A0A6A5SZW0</accession>
<name>A0A6A5SZW0_9PLEO</name>
<feature type="compositionally biased region" description="Polar residues" evidence="1">
    <location>
        <begin position="562"/>
        <end position="578"/>
    </location>
</feature>
<evidence type="ECO:0000313" key="3">
    <source>
        <dbReference type="Proteomes" id="UP000800038"/>
    </source>
</evidence>
<feature type="region of interest" description="Disordered" evidence="1">
    <location>
        <begin position="909"/>
        <end position="929"/>
    </location>
</feature>
<feature type="region of interest" description="Disordered" evidence="1">
    <location>
        <begin position="519"/>
        <end position="615"/>
    </location>
</feature>
<dbReference type="AlphaFoldDB" id="A0A6A5SZW0"/>
<feature type="compositionally biased region" description="Polar residues" evidence="1">
    <location>
        <begin position="198"/>
        <end position="225"/>
    </location>
</feature>
<feature type="compositionally biased region" description="Polar residues" evidence="1">
    <location>
        <begin position="591"/>
        <end position="606"/>
    </location>
</feature>
<organism evidence="2 3">
    <name type="scientific">Clathrospora elynae</name>
    <dbReference type="NCBI Taxonomy" id="706981"/>
    <lineage>
        <taxon>Eukaryota</taxon>
        <taxon>Fungi</taxon>
        <taxon>Dikarya</taxon>
        <taxon>Ascomycota</taxon>
        <taxon>Pezizomycotina</taxon>
        <taxon>Dothideomycetes</taxon>
        <taxon>Pleosporomycetidae</taxon>
        <taxon>Pleosporales</taxon>
        <taxon>Diademaceae</taxon>
        <taxon>Clathrospora</taxon>
    </lineage>
</organism>
<feature type="compositionally biased region" description="Polar residues" evidence="1">
    <location>
        <begin position="810"/>
        <end position="819"/>
    </location>
</feature>
<keyword evidence="3" id="KW-1185">Reference proteome</keyword>
<sequence>MGRRSRARRDLDCLDSLTHRRRTVHVSWVISHACRRCAPSGFRVGDHKRDVGGVPSLGLLHAATDHGSPSTLGNPHWLLRCLLTRPTYNLSFTSTAFNINHSIPFVPTAFAKHFGRAFLRLSTASNNRHVMTFYNTRIHTTSVRNLAPRIPSSFITRLFELSRHHILILIMAKRLPDMRRDSMFSRLSGGSSSRGSPLQCSPLVQPQQHRSNMAGDQSPTQSFMEQTGHMPTPEQVQQHYRRIAVNAMLAQMTPNQRQGLLQQQQERTLAQPPPISASPTQAFVGQNGQRTAAIQGWLAQMSPLQRQRAQQQVQESVRSQQPTLAAIPMSVYALDKSGRHYMREEFEACTAAMSPGQRQRALQQMAEQQQQQRREAIAASPPQTLMARNSRMLTREEVQEYHRQKVAAQAQAYSQAQKPSQQQQDPQQPTVAGFPMESFIKREGRMSTQKDTADYVRQKAVLEAQAREQPHMSPEQRQQHPTTAASPMQTFADRFAEQYGRMPNLEEAQECFKREADRRANTQVQISSQRRQQSQQLSIAMGPMQTSVDRNGRTPTREEAQEYQQLQSAMQANTEAQMPSQQRQQSRQPSIVTNPLQTRADQNGHTLTRKETPALHRRMTVMMPQISPEQMQQLRQQHQQKTGQISYLSGSPPMDLQALHQPTHPRIPSGPVSSWQMIPNQTINSGINAYPLAHSPHRSSADGYQLTARDMQDMARASGVQGSYHVRETPSDPRLTALSSAQCIHHPFSPPPLPSQSTRPTPAQRMSTPASRPSSASSLPQMVGTKRPLPGGQNAYAEGPSPKMAMYSTAPLSRPSSAQDKVRAEPKKTEPKKKAAPKAVPKAAPKAGPAHRLNKEALKRGVHSLNVSKEKSNVDADVSELRKPGHATAASPGYAKEMMDIKKKGAKKGATASMGVPTRPASAMGQTKTKTPEVIDLTMTGTDEPQGQKIYQRAATPQFPASTNPFSPRISTHVDAVVHRLNLHALGNGVNMADVEYGPYIKDSMKGWLAHEQDIRNERSMLDPSLDSIKRLAKSTFENTSSNMMGSAHAEALKPPTNFSMQPVLTKVRDPKYYGFAYSGNNGGVLPDMGQDVLAVCTMDEAEFLRAPATAGMTEEGAQLEYGLCMLAKENVGRFVGDEIGQATWR</sequence>
<feature type="compositionally biased region" description="Low complexity" evidence="1">
    <location>
        <begin position="185"/>
        <end position="196"/>
    </location>
</feature>
<feature type="region of interest" description="Disordered" evidence="1">
    <location>
        <begin position="744"/>
        <end position="849"/>
    </location>
</feature>
<feature type="compositionally biased region" description="Low complexity" evidence="1">
    <location>
        <begin position="523"/>
        <end position="539"/>
    </location>
</feature>
<evidence type="ECO:0000256" key="1">
    <source>
        <dbReference type="SAM" id="MobiDB-lite"/>
    </source>
</evidence>
<feature type="compositionally biased region" description="Basic and acidic residues" evidence="1">
    <location>
        <begin position="820"/>
        <end position="833"/>
    </location>
</feature>
<proteinExistence type="predicted"/>